<dbReference type="AlphaFoldDB" id="A0A140L4K6"/>
<dbReference type="Proteomes" id="UP000070456">
    <property type="component" value="Unassembled WGS sequence"/>
</dbReference>
<protein>
    <submittedName>
        <fullName evidence="1">Uncharacterized protein</fullName>
    </submittedName>
</protein>
<sequence length="39" mass="4557">MIQLMEKFGVCFKGDTSIREAAELTQEQVYETICNKVRF</sequence>
<organism evidence="1 2">
    <name type="scientific">Thermotalea metallivorans</name>
    <dbReference type="NCBI Taxonomy" id="520762"/>
    <lineage>
        <taxon>Bacteria</taxon>
        <taxon>Bacillati</taxon>
        <taxon>Bacillota</taxon>
        <taxon>Clostridia</taxon>
        <taxon>Peptostreptococcales</taxon>
        <taxon>Thermotaleaceae</taxon>
        <taxon>Thermotalea</taxon>
    </lineage>
</organism>
<evidence type="ECO:0000313" key="1">
    <source>
        <dbReference type="EMBL" id="KXG75481.1"/>
    </source>
</evidence>
<dbReference type="STRING" id="520762.AN619_17450"/>
<dbReference type="EMBL" id="LOEE01000034">
    <property type="protein sequence ID" value="KXG75481.1"/>
    <property type="molecule type" value="Genomic_DNA"/>
</dbReference>
<accession>A0A140L4K6</accession>
<reference evidence="1 2" key="1">
    <citation type="submission" date="2015-12" db="EMBL/GenBank/DDBJ databases">
        <title>Draft genome sequence of the thermoanaerobe Thermotalea metallivorans, an isolate from the runoff channel of the Great Artesian Basin, Australia.</title>
        <authorList>
            <person name="Patel B.K."/>
        </authorList>
    </citation>
    <scope>NUCLEOTIDE SEQUENCE [LARGE SCALE GENOMIC DNA]</scope>
    <source>
        <strain evidence="1 2">B2-1</strain>
    </source>
</reference>
<evidence type="ECO:0000313" key="2">
    <source>
        <dbReference type="Proteomes" id="UP000070456"/>
    </source>
</evidence>
<comment type="caution">
    <text evidence="1">The sequence shown here is derived from an EMBL/GenBank/DDBJ whole genome shotgun (WGS) entry which is preliminary data.</text>
</comment>
<keyword evidence="2" id="KW-1185">Reference proteome</keyword>
<gene>
    <name evidence="1" type="ORF">AN619_17450</name>
</gene>
<proteinExistence type="predicted"/>
<name>A0A140L4K6_9FIRM</name>